<evidence type="ECO:0000256" key="12">
    <source>
        <dbReference type="ARBA" id="ARBA00034808"/>
    </source>
</evidence>
<evidence type="ECO:0000256" key="5">
    <source>
        <dbReference type="ARBA" id="ARBA00022806"/>
    </source>
</evidence>
<dbReference type="GO" id="GO:0003677">
    <property type="term" value="F:DNA binding"/>
    <property type="evidence" value="ECO:0007669"/>
    <property type="project" value="UniProtKB-KW"/>
</dbReference>
<proteinExistence type="predicted"/>
<evidence type="ECO:0000256" key="14">
    <source>
        <dbReference type="PROSITE-ProRule" id="PRU00560"/>
    </source>
</evidence>
<evidence type="ECO:0000256" key="6">
    <source>
        <dbReference type="ARBA" id="ARBA00022839"/>
    </source>
</evidence>
<dbReference type="GO" id="GO:0043138">
    <property type="term" value="F:3'-5' DNA helicase activity"/>
    <property type="evidence" value="ECO:0007669"/>
    <property type="project" value="UniProtKB-EC"/>
</dbReference>
<dbReference type="GO" id="GO:0004527">
    <property type="term" value="F:exonuclease activity"/>
    <property type="evidence" value="ECO:0007669"/>
    <property type="project" value="UniProtKB-KW"/>
</dbReference>
<dbReference type="InterPro" id="IPR038726">
    <property type="entry name" value="PDDEXK_AddAB-type"/>
</dbReference>
<dbReference type="InterPro" id="IPR000212">
    <property type="entry name" value="DNA_helicase_UvrD/REP"/>
</dbReference>
<evidence type="ECO:0000256" key="10">
    <source>
        <dbReference type="ARBA" id="ARBA00023235"/>
    </source>
</evidence>
<dbReference type="GO" id="GO:0033202">
    <property type="term" value="C:DNA helicase complex"/>
    <property type="evidence" value="ECO:0007669"/>
    <property type="project" value="TreeGrafter"/>
</dbReference>
<keyword evidence="2 14" id="KW-0547">Nucleotide-binding</keyword>
<evidence type="ECO:0000256" key="7">
    <source>
        <dbReference type="ARBA" id="ARBA00022840"/>
    </source>
</evidence>
<dbReference type="PROSITE" id="PS51198">
    <property type="entry name" value="UVRD_HELICASE_ATP_BIND"/>
    <property type="match status" value="1"/>
</dbReference>
<comment type="caution">
    <text evidence="17">The sequence shown here is derived from an EMBL/GenBank/DDBJ whole genome shotgun (WGS) entry which is preliminary data.</text>
</comment>
<dbReference type="Gene3D" id="1.10.486.10">
    <property type="entry name" value="PCRA, domain 4"/>
    <property type="match status" value="1"/>
</dbReference>
<dbReference type="Pfam" id="PF12705">
    <property type="entry name" value="PDDEXK_1"/>
    <property type="match status" value="1"/>
</dbReference>
<sequence length="779" mass="89805">NIDPAQLKKIANSPKIAELAWIYQKYAQGLVQKKKYDFEDMILETVSALRLNKNFLLDLQEKHQYILVDEHQDTNGAQNKILELLAGYDPNPNLFVVGDEKQAIFRFQGASLENFLYFKRKFPQAKIINLKHNYRSRQHILDASHSLIEKNTAVLALTKLKSQTAGSGKIKIVSLGQPEDEYMFVSEKIKEFIKQKTLPGEIAVLYRENKDAPPLADFLSRRNIPHAVESNENILDDIEIKKINVLLEAIANFGNDENLIKALHLDFLGVDPMTFYKTTARNALSSNLDIIKKLAGWKKLSYNSVFPNFFETVVNESGFLKNILAQPSYYYKLDKLKILFGEIKNLVTADPDYGLSDYIKHISLLKEHNLPLRSKITSPTGVVRLMTAHKAKGLEFDYVFITGAYNGHWGNKRNIRHFELPLVNITAENIADKNEDERRLFYMALTRARKNIFITYAALSPEAREQVPSQFINEIRPDLKEEIDPSPYLANQGQTLVSRSDLGRPKTNEKNLVKEIFLKHGLSPTALNNYLTCPWRFFYINLLRIPKTQNRHQIYGTAKHNALQIFFDAKKENNKLGSKFLIDNFIAQLKKNALTPDDYQVLRHRGCKSMPAYYNFYKNSWNYKTINELKISGVDFFINKKQTVRLTGKLDKVELDPKSRSAAVVDYKTKTPESRNWILGQTKNSNGDYFRQLVFYKLLTDSLVSKKFEMDFGVIDFTEPDTQGRFRKETFQISGTDVALLKGTIARASDEIINLKFWDSRCSQKDCEFCAWRELMVKK</sequence>
<dbReference type="InterPro" id="IPR027417">
    <property type="entry name" value="P-loop_NTPase"/>
</dbReference>
<keyword evidence="3" id="KW-0227">DNA damage</keyword>
<dbReference type="CDD" id="cd17932">
    <property type="entry name" value="DEXQc_UvrD"/>
    <property type="match status" value="1"/>
</dbReference>
<dbReference type="Proteomes" id="UP000709672">
    <property type="component" value="Unassembled WGS sequence"/>
</dbReference>
<dbReference type="Gene3D" id="3.90.320.10">
    <property type="match status" value="1"/>
</dbReference>
<dbReference type="PROSITE" id="PS51217">
    <property type="entry name" value="UVRD_HELICASE_CTER"/>
    <property type="match status" value="1"/>
</dbReference>
<keyword evidence="6" id="KW-0269">Exonuclease</keyword>
<dbReference type="AlphaFoldDB" id="A0A931YDK4"/>
<feature type="domain" description="UvrD-like helicase C-terminal" evidence="16">
    <location>
        <begin position="138"/>
        <end position="393"/>
    </location>
</feature>
<keyword evidence="1" id="KW-0540">Nuclease</keyword>
<dbReference type="SUPFAM" id="SSF52540">
    <property type="entry name" value="P-loop containing nucleoside triphosphate hydrolases"/>
    <property type="match status" value="1"/>
</dbReference>
<dbReference type="InterPro" id="IPR014017">
    <property type="entry name" value="DNA_helicase_UvrD-like_C"/>
</dbReference>
<evidence type="ECO:0000256" key="1">
    <source>
        <dbReference type="ARBA" id="ARBA00022722"/>
    </source>
</evidence>
<keyword evidence="4 14" id="KW-0378">Hydrolase</keyword>
<evidence type="ECO:0000256" key="9">
    <source>
        <dbReference type="ARBA" id="ARBA00023204"/>
    </source>
</evidence>
<dbReference type="PANTHER" id="PTHR11070:SF48">
    <property type="entry name" value="ATP-DEPENDENT HELICASE_NUCLEASE SUBUNIT A"/>
    <property type="match status" value="1"/>
</dbReference>
<keyword evidence="8" id="KW-0238">DNA-binding</keyword>
<evidence type="ECO:0000256" key="8">
    <source>
        <dbReference type="ARBA" id="ARBA00023125"/>
    </source>
</evidence>
<dbReference type="Pfam" id="PF00580">
    <property type="entry name" value="UvrD-helicase"/>
    <property type="match status" value="1"/>
</dbReference>
<dbReference type="GO" id="GO:0005524">
    <property type="term" value="F:ATP binding"/>
    <property type="evidence" value="ECO:0007669"/>
    <property type="project" value="UniProtKB-UniRule"/>
</dbReference>
<comment type="catalytic activity">
    <reaction evidence="13">
        <text>ATP + H2O = ADP + phosphate + H(+)</text>
        <dbReference type="Rhea" id="RHEA:13065"/>
        <dbReference type="ChEBI" id="CHEBI:15377"/>
        <dbReference type="ChEBI" id="CHEBI:15378"/>
        <dbReference type="ChEBI" id="CHEBI:30616"/>
        <dbReference type="ChEBI" id="CHEBI:43474"/>
        <dbReference type="ChEBI" id="CHEBI:456216"/>
        <dbReference type="EC" id="5.6.2.4"/>
    </reaction>
</comment>
<comment type="caution">
    <text evidence="14">Lacks conserved residue(s) required for the propagation of feature annotation.</text>
</comment>
<dbReference type="Gene3D" id="3.40.50.300">
    <property type="entry name" value="P-loop containing nucleotide triphosphate hydrolases"/>
    <property type="match status" value="2"/>
</dbReference>
<gene>
    <name evidence="17" type="ORF">HYV66_01695</name>
</gene>
<dbReference type="InterPro" id="IPR011604">
    <property type="entry name" value="PDDEXK-like_dom_sf"/>
</dbReference>
<keyword evidence="5 14" id="KW-0347">Helicase</keyword>
<dbReference type="EC" id="5.6.2.4" evidence="12"/>
<evidence type="ECO:0000259" key="16">
    <source>
        <dbReference type="PROSITE" id="PS51217"/>
    </source>
</evidence>
<dbReference type="EMBL" id="JACPHQ010000020">
    <property type="protein sequence ID" value="MBI2465925.1"/>
    <property type="molecule type" value="Genomic_DNA"/>
</dbReference>
<dbReference type="GO" id="GO:0005829">
    <property type="term" value="C:cytosol"/>
    <property type="evidence" value="ECO:0007669"/>
    <property type="project" value="TreeGrafter"/>
</dbReference>
<accession>A0A931YDK4</accession>
<evidence type="ECO:0000259" key="15">
    <source>
        <dbReference type="PROSITE" id="PS51198"/>
    </source>
</evidence>
<evidence type="ECO:0000256" key="4">
    <source>
        <dbReference type="ARBA" id="ARBA00022801"/>
    </source>
</evidence>
<evidence type="ECO:0000256" key="13">
    <source>
        <dbReference type="ARBA" id="ARBA00048988"/>
    </source>
</evidence>
<dbReference type="PANTHER" id="PTHR11070">
    <property type="entry name" value="UVRD / RECB / PCRA DNA HELICASE FAMILY MEMBER"/>
    <property type="match status" value="1"/>
</dbReference>
<evidence type="ECO:0000256" key="11">
    <source>
        <dbReference type="ARBA" id="ARBA00034617"/>
    </source>
</evidence>
<name>A0A931YDK4_9BACT</name>
<keyword evidence="7 14" id="KW-0067">ATP-binding</keyword>
<evidence type="ECO:0000313" key="17">
    <source>
        <dbReference type="EMBL" id="MBI2465925.1"/>
    </source>
</evidence>
<reference evidence="17" key="1">
    <citation type="submission" date="2020-07" db="EMBL/GenBank/DDBJ databases">
        <title>Huge and variable diversity of episymbiotic CPR bacteria and DPANN archaea in groundwater ecosystems.</title>
        <authorList>
            <person name="He C.Y."/>
            <person name="Keren R."/>
            <person name="Whittaker M."/>
            <person name="Farag I.F."/>
            <person name="Doudna J."/>
            <person name="Cate J.H.D."/>
            <person name="Banfield J.F."/>
        </authorList>
    </citation>
    <scope>NUCLEOTIDE SEQUENCE</scope>
    <source>
        <strain evidence="17">NC_groundwater_418_Ag_B-0.1um_45_10</strain>
    </source>
</reference>
<evidence type="ECO:0000256" key="2">
    <source>
        <dbReference type="ARBA" id="ARBA00022741"/>
    </source>
</evidence>
<evidence type="ECO:0000256" key="3">
    <source>
        <dbReference type="ARBA" id="ARBA00022763"/>
    </source>
</evidence>
<dbReference type="GO" id="GO:0000725">
    <property type="term" value="P:recombinational repair"/>
    <property type="evidence" value="ECO:0007669"/>
    <property type="project" value="TreeGrafter"/>
</dbReference>
<comment type="catalytic activity">
    <reaction evidence="11">
        <text>Couples ATP hydrolysis with the unwinding of duplex DNA by translocating in the 3'-5' direction.</text>
        <dbReference type="EC" id="5.6.2.4"/>
    </reaction>
</comment>
<feature type="domain" description="UvrD-like helicase ATP-binding" evidence="15">
    <location>
        <begin position="1"/>
        <end position="137"/>
    </location>
</feature>
<keyword evidence="10" id="KW-0413">Isomerase</keyword>
<dbReference type="Pfam" id="PF13361">
    <property type="entry name" value="UvrD_C"/>
    <property type="match status" value="2"/>
</dbReference>
<keyword evidence="9" id="KW-0234">DNA repair</keyword>
<dbReference type="InterPro" id="IPR014016">
    <property type="entry name" value="UvrD-like_ATP-bd"/>
</dbReference>
<organism evidence="17 18">
    <name type="scientific">Candidatus Sungiibacteriota bacterium</name>
    <dbReference type="NCBI Taxonomy" id="2750080"/>
    <lineage>
        <taxon>Bacteria</taxon>
        <taxon>Candidatus Sungiibacteriota</taxon>
    </lineage>
</organism>
<evidence type="ECO:0000313" key="18">
    <source>
        <dbReference type="Proteomes" id="UP000709672"/>
    </source>
</evidence>
<protein>
    <recommendedName>
        <fullName evidence="12">DNA 3'-5' helicase</fullName>
        <ecNumber evidence="12">5.6.2.4</ecNumber>
    </recommendedName>
</protein>
<feature type="non-terminal residue" evidence="17">
    <location>
        <position position="1"/>
    </location>
</feature>